<protein>
    <submittedName>
        <fullName evidence="3">DegV family protein</fullName>
    </submittedName>
</protein>
<evidence type="ECO:0000313" key="5">
    <source>
        <dbReference type="Proteomes" id="UP000701680"/>
    </source>
</evidence>
<dbReference type="PANTHER" id="PTHR33434">
    <property type="entry name" value="DEGV DOMAIN-CONTAINING PROTEIN DR_1986-RELATED"/>
    <property type="match status" value="1"/>
</dbReference>
<comment type="caution">
    <text evidence="3">The sequence shown here is derived from an EMBL/GenBank/DDBJ whole genome shotgun (WGS) entry which is preliminary data.</text>
</comment>
<proteinExistence type="predicted"/>
<dbReference type="Pfam" id="PF02645">
    <property type="entry name" value="DegV"/>
    <property type="match status" value="1"/>
</dbReference>
<evidence type="ECO:0000313" key="3">
    <source>
        <dbReference type="EMBL" id="NVH57719.1"/>
    </source>
</evidence>
<dbReference type="NCBIfam" id="TIGR00762">
    <property type="entry name" value="DegV"/>
    <property type="match status" value="1"/>
</dbReference>
<dbReference type="Gene3D" id="3.40.50.10170">
    <property type="match status" value="1"/>
</dbReference>
<dbReference type="SUPFAM" id="SSF82549">
    <property type="entry name" value="DAK1/DegV-like"/>
    <property type="match status" value="1"/>
</dbReference>
<dbReference type="AlphaFoldDB" id="A0A850HI52"/>
<reference evidence="4 5" key="1">
    <citation type="journal article" date="2020" name="Cell Host Microbe">
        <title>Functional and Genomic Variation between Human-Derived Isolates of Lachnospiraceae Reveals Inter- and Intra-Species Diversity.</title>
        <authorList>
            <person name="Sorbara M.T."/>
            <person name="Littmann E.R."/>
            <person name="Fontana E."/>
            <person name="Moody T.U."/>
            <person name="Kohout C.E."/>
            <person name="Gjonbalaj M."/>
            <person name="Eaton V."/>
            <person name="Seok R."/>
            <person name="Leiner I.M."/>
            <person name="Pamer E.G."/>
        </authorList>
    </citation>
    <scope>NUCLEOTIDE SEQUENCE [LARGE SCALE GENOMIC DNA]</scope>
    <source>
        <strain evidence="3 4">MSK.17.11</strain>
        <strain evidence="2 5">MSK.17.38</strain>
    </source>
</reference>
<dbReference type="Proteomes" id="UP000528555">
    <property type="component" value="Unassembled WGS sequence"/>
</dbReference>
<keyword evidence="4" id="KW-1185">Reference proteome</keyword>
<dbReference type="InterPro" id="IPR043168">
    <property type="entry name" value="DegV_C"/>
</dbReference>
<dbReference type="InterPro" id="IPR050270">
    <property type="entry name" value="DegV_domain_contain"/>
</dbReference>
<dbReference type="PROSITE" id="PS51482">
    <property type="entry name" value="DEGV"/>
    <property type="match status" value="1"/>
</dbReference>
<keyword evidence="1" id="KW-0446">Lipid-binding</keyword>
<organism evidence="3 4">
    <name type="scientific">Dorea phocaeensis</name>
    <dbReference type="NCBI Taxonomy" id="2040291"/>
    <lineage>
        <taxon>Bacteria</taxon>
        <taxon>Bacillati</taxon>
        <taxon>Bacillota</taxon>
        <taxon>Clostridia</taxon>
        <taxon>Lachnospirales</taxon>
        <taxon>Lachnospiraceae</taxon>
        <taxon>Dorea</taxon>
    </lineage>
</organism>
<evidence type="ECO:0000313" key="2">
    <source>
        <dbReference type="EMBL" id="NSK14194.1"/>
    </source>
</evidence>
<dbReference type="EMBL" id="JAAITX010000002">
    <property type="protein sequence ID" value="NVH57719.1"/>
    <property type="molecule type" value="Genomic_DNA"/>
</dbReference>
<dbReference type="InterPro" id="IPR003797">
    <property type="entry name" value="DegV"/>
</dbReference>
<accession>A0A850HI52</accession>
<evidence type="ECO:0000256" key="1">
    <source>
        <dbReference type="ARBA" id="ARBA00023121"/>
    </source>
</evidence>
<name>A0A850HI52_9FIRM</name>
<dbReference type="Gene3D" id="3.30.1180.10">
    <property type="match status" value="1"/>
</dbReference>
<dbReference type="Proteomes" id="UP000701680">
    <property type="component" value="Unassembled WGS sequence"/>
</dbReference>
<evidence type="ECO:0000313" key="4">
    <source>
        <dbReference type="Proteomes" id="UP000528555"/>
    </source>
</evidence>
<reference evidence="3" key="2">
    <citation type="submission" date="2020-02" db="EMBL/GenBank/DDBJ databases">
        <authorList>
            <person name="Littmann E."/>
            <person name="Sorbara M."/>
        </authorList>
    </citation>
    <scope>NUCLEOTIDE SEQUENCE</scope>
    <source>
        <strain evidence="3">MSK.17.11</strain>
        <strain evidence="2">MSK.17.38</strain>
    </source>
</reference>
<dbReference type="EMBL" id="JAAIUO010000002">
    <property type="protein sequence ID" value="NSK14194.1"/>
    <property type="molecule type" value="Genomic_DNA"/>
</dbReference>
<dbReference type="GO" id="GO:0008289">
    <property type="term" value="F:lipid binding"/>
    <property type="evidence" value="ECO:0007669"/>
    <property type="project" value="UniProtKB-KW"/>
</dbReference>
<gene>
    <name evidence="3" type="ORF">G5A66_03435</name>
    <name evidence="2" type="ORF">G5A75_04765</name>
</gene>
<sequence length="277" mass="31029">MRIITDTASDMTTVQAEELGVIRVPLSIRFGDDEMPMDTEEDFSKFFQRMEEEKELPTTGQPSPELYIEEYEKAKEAQEDVLVLALSGGLSGTVNAARLAKDICGYENVWVVDTRQAIITQRMLVEHAVSLRKKGMSAAEIAADIESVKDRLVVCGVLDTLTNLRKGGRIPPTFDVIGNALKIKPVIELKDGELVKIGIARGARKAKEFLWKEYDACEIDTDWPVYTGYTYDKENGEMFRKETQERYHLKECKMVAVGGVIGTHVGKNCLALAFVRK</sequence>
<dbReference type="PANTHER" id="PTHR33434:SF2">
    <property type="entry name" value="FATTY ACID-BINDING PROTEIN TM_1468"/>
    <property type="match status" value="1"/>
</dbReference>